<keyword evidence="3" id="KW-0540">Nuclease</keyword>
<keyword evidence="4" id="KW-0255">Endonuclease</keyword>
<keyword evidence="6" id="KW-0694">RNA-binding</keyword>
<evidence type="ECO:0000313" key="10">
    <source>
        <dbReference type="EMBL" id="VEP18161.1"/>
    </source>
</evidence>
<accession>A0A563W394</accession>
<dbReference type="GO" id="GO:0003723">
    <property type="term" value="F:RNA binding"/>
    <property type="evidence" value="ECO:0007669"/>
    <property type="project" value="UniProtKB-KW"/>
</dbReference>
<reference evidence="10 11" key="1">
    <citation type="submission" date="2019-01" db="EMBL/GenBank/DDBJ databases">
        <authorList>
            <person name="Brito A."/>
        </authorList>
    </citation>
    <scope>NUCLEOTIDE SEQUENCE [LARGE SCALE GENOMIC DNA]</scope>
    <source>
        <strain evidence="10">1</strain>
    </source>
</reference>
<dbReference type="EMBL" id="CAACVJ010000667">
    <property type="protein sequence ID" value="VEP18161.1"/>
    <property type="molecule type" value="Genomic_DNA"/>
</dbReference>
<evidence type="ECO:0000256" key="3">
    <source>
        <dbReference type="ARBA" id="ARBA00022722"/>
    </source>
</evidence>
<dbReference type="AlphaFoldDB" id="A0A563W394"/>
<dbReference type="InterPro" id="IPR018130">
    <property type="entry name" value="Ribosomal_uS2_CS"/>
</dbReference>
<dbReference type="Pfam" id="PF03787">
    <property type="entry name" value="RAMPs"/>
    <property type="match status" value="1"/>
</dbReference>
<feature type="domain" description="CRISPR type III-associated protein" evidence="9">
    <location>
        <begin position="21"/>
        <end position="285"/>
    </location>
</feature>
<dbReference type="GO" id="GO:0016787">
    <property type="term" value="F:hydrolase activity"/>
    <property type="evidence" value="ECO:0007669"/>
    <property type="project" value="UniProtKB-KW"/>
</dbReference>
<dbReference type="GO" id="GO:0051607">
    <property type="term" value="P:defense response to virus"/>
    <property type="evidence" value="ECO:0007669"/>
    <property type="project" value="UniProtKB-KW"/>
</dbReference>
<evidence type="ECO:0000256" key="5">
    <source>
        <dbReference type="ARBA" id="ARBA00022801"/>
    </source>
</evidence>
<evidence type="ECO:0000256" key="2">
    <source>
        <dbReference type="ARBA" id="ARBA00022150"/>
    </source>
</evidence>
<dbReference type="InterPro" id="IPR013412">
    <property type="entry name" value="CRISPR-assoc_RAMP_Csm3"/>
</dbReference>
<dbReference type="Proteomes" id="UP000320055">
    <property type="component" value="Unassembled WGS sequence"/>
</dbReference>
<evidence type="ECO:0000313" key="11">
    <source>
        <dbReference type="Proteomes" id="UP000320055"/>
    </source>
</evidence>
<evidence type="ECO:0000256" key="7">
    <source>
        <dbReference type="ARBA" id="ARBA00023118"/>
    </source>
</evidence>
<comment type="similarity">
    <text evidence="1">Belongs to the CRISPR-associated Csm3 family.</text>
</comment>
<evidence type="ECO:0000259" key="9">
    <source>
        <dbReference type="Pfam" id="PF03787"/>
    </source>
</evidence>
<dbReference type="NCBIfam" id="TIGR02582">
    <property type="entry name" value="cas7_TM1809"/>
    <property type="match status" value="1"/>
</dbReference>
<dbReference type="RefSeq" id="WP_144863512.1">
    <property type="nucleotide sequence ID" value="NZ_LR213771.1"/>
</dbReference>
<protein>
    <recommendedName>
        <fullName evidence="2">CRISPR system Cms endoribonuclease Csm3</fullName>
    </recommendedName>
    <alternativeName>
        <fullName evidence="8">CRISPR type III A-associated RAMP protein Csm3</fullName>
    </alternativeName>
</protein>
<proteinExistence type="inferred from homology"/>
<dbReference type="GO" id="GO:0005840">
    <property type="term" value="C:ribosome"/>
    <property type="evidence" value="ECO:0007669"/>
    <property type="project" value="InterPro"/>
</dbReference>
<sequence length="353" mass="39809">MPRLIKPKKLFGKFFITVDIVIETGLHIGGGGETLDIGGLDHSVIRDPISRHPYIPGSSLKGKLRSILERLENKPVNRPGGSGTYRYESDDLEEGYSEIGEQSNKQTIKFKGAKNCPVSRIFGSTGVSCWVKKSICEEQDLELVKSEERNDLGNNEKYVFVKGRSSTARLIVRDAYLTDNSAKLLEKIDTGLYMTEWKFENGIDRITAAANPRQVERVPKDSEFEVELVYTVEDFTDEEQNSGQLINRAEIFTEAHRDIKNILRAMMVLEDDGLGGNISRGYGKISFKNWKFQYKNYQDFNNDPLQPLSSKELSASIEAKVTNQLPAKFPEIQALLPTIEQSKLDSEENEDSV</sequence>
<evidence type="ECO:0000256" key="6">
    <source>
        <dbReference type="ARBA" id="ARBA00022884"/>
    </source>
</evidence>
<dbReference type="InterPro" id="IPR005537">
    <property type="entry name" value="RAMP_III_fam"/>
</dbReference>
<dbReference type="InterPro" id="IPR052216">
    <property type="entry name" value="CRISPR_Csm3_endoribonuclease"/>
</dbReference>
<name>A0A563W394_9CYAN</name>
<dbReference type="PANTHER" id="PTHR35579:SF3">
    <property type="entry name" value="CRISPR SYSTEM CMS ENDORIBONUCLEASE CSM3"/>
    <property type="match status" value="1"/>
</dbReference>
<gene>
    <name evidence="10" type="ORF">H1P_70044</name>
</gene>
<keyword evidence="5" id="KW-0378">Hydrolase</keyword>
<dbReference type="GO" id="GO:0003735">
    <property type="term" value="F:structural constituent of ribosome"/>
    <property type="evidence" value="ECO:0007669"/>
    <property type="project" value="InterPro"/>
</dbReference>
<dbReference type="GO" id="GO:0004519">
    <property type="term" value="F:endonuclease activity"/>
    <property type="evidence" value="ECO:0007669"/>
    <property type="project" value="UniProtKB-KW"/>
</dbReference>
<keyword evidence="7" id="KW-0051">Antiviral defense</keyword>
<organism evidence="10 11">
    <name type="scientific">Hyella patelloides LEGE 07179</name>
    <dbReference type="NCBI Taxonomy" id="945734"/>
    <lineage>
        <taxon>Bacteria</taxon>
        <taxon>Bacillati</taxon>
        <taxon>Cyanobacteriota</taxon>
        <taxon>Cyanophyceae</taxon>
        <taxon>Pleurocapsales</taxon>
        <taxon>Hyellaceae</taxon>
        <taxon>Hyella</taxon>
    </lineage>
</organism>
<evidence type="ECO:0000256" key="8">
    <source>
        <dbReference type="ARBA" id="ARBA00033183"/>
    </source>
</evidence>
<keyword evidence="11" id="KW-1185">Reference proteome</keyword>
<dbReference type="PANTHER" id="PTHR35579">
    <property type="entry name" value="CRISPR SYSTEM CMS ENDORIBONUCLEASE CSM3"/>
    <property type="match status" value="1"/>
</dbReference>
<dbReference type="PROSITE" id="PS00962">
    <property type="entry name" value="RIBOSOMAL_S2_1"/>
    <property type="match status" value="1"/>
</dbReference>
<dbReference type="GO" id="GO:0006412">
    <property type="term" value="P:translation"/>
    <property type="evidence" value="ECO:0007669"/>
    <property type="project" value="InterPro"/>
</dbReference>
<dbReference type="OrthoDB" id="5362408at2"/>
<evidence type="ECO:0000256" key="1">
    <source>
        <dbReference type="ARBA" id="ARBA00006342"/>
    </source>
</evidence>
<evidence type="ECO:0000256" key="4">
    <source>
        <dbReference type="ARBA" id="ARBA00022759"/>
    </source>
</evidence>